<dbReference type="EMBL" id="MLFT02000001">
    <property type="protein sequence ID" value="PHT58678.1"/>
    <property type="molecule type" value="Genomic_DNA"/>
</dbReference>
<dbReference type="CDD" id="cd09272">
    <property type="entry name" value="RNase_HI_RT_Ty1"/>
    <property type="match status" value="1"/>
</dbReference>
<sequence>MLIDIPLWGKPIPPLTIFCDNKADIFWASSDYYNGKSRQVRLKHNHVRILLEDGIISLQYVKSKLNLVDPLSKGLGKELVVQTCNGMRINPVVGTIARTPAASTSQPMDNNATNVILAYLDTMSRDLPMENERLDHMEQLGVVATLPRVEVLEFTFCDTLGSIRSHEDQTLVVGTQALVDLLDDEIDSPRENDLYPSSASTYNLTKVPLPSGESIDTLVNPCEKQGESTLVYKLPTTSENMDNDQSSGKDLDVLDCLGNPNCDCLGKNGFSCDPLGTRGGLCVSEDCSFEREGDVCLEIPSTSSLSVSYVGHISSGDFETSSKCMHENPLFEVGLWNTFLNLLFVHDISNDDKEGFLNLDMAP</sequence>
<keyword evidence="2" id="KW-1185">Reference proteome</keyword>
<protein>
    <submittedName>
        <fullName evidence="1">Uncharacterized protein</fullName>
    </submittedName>
</protein>
<reference evidence="1 2" key="1">
    <citation type="journal article" date="2017" name="Genome Biol.">
        <title>New reference genome sequences of hot pepper reveal the massive evolution of plant disease-resistance genes by retroduplication.</title>
        <authorList>
            <person name="Kim S."/>
            <person name="Park J."/>
            <person name="Yeom S.I."/>
            <person name="Kim Y.M."/>
            <person name="Seo E."/>
            <person name="Kim K.T."/>
            <person name="Kim M.S."/>
            <person name="Lee J.M."/>
            <person name="Cheong K."/>
            <person name="Shin H.S."/>
            <person name="Kim S.B."/>
            <person name="Han K."/>
            <person name="Lee J."/>
            <person name="Park M."/>
            <person name="Lee H.A."/>
            <person name="Lee H.Y."/>
            <person name="Lee Y."/>
            <person name="Oh S."/>
            <person name="Lee J.H."/>
            <person name="Choi E."/>
            <person name="Choi E."/>
            <person name="Lee S.E."/>
            <person name="Jeon J."/>
            <person name="Kim H."/>
            <person name="Choi G."/>
            <person name="Song H."/>
            <person name="Lee J."/>
            <person name="Lee S.C."/>
            <person name="Kwon J.K."/>
            <person name="Lee H.Y."/>
            <person name="Koo N."/>
            <person name="Hong Y."/>
            <person name="Kim R.W."/>
            <person name="Kang W.H."/>
            <person name="Huh J.H."/>
            <person name="Kang B.C."/>
            <person name="Yang T.J."/>
            <person name="Lee Y.H."/>
            <person name="Bennetzen J.L."/>
            <person name="Choi D."/>
        </authorList>
    </citation>
    <scope>NUCLEOTIDE SEQUENCE [LARGE SCALE GENOMIC DNA]</scope>
    <source>
        <strain evidence="2">cv. PBC81</strain>
    </source>
</reference>
<comment type="caution">
    <text evidence="1">The sequence shown here is derived from an EMBL/GenBank/DDBJ whole genome shotgun (WGS) entry which is preliminary data.</text>
</comment>
<organism evidence="1 2">
    <name type="scientific">Capsicum baccatum</name>
    <name type="common">Peruvian pepper</name>
    <dbReference type="NCBI Taxonomy" id="33114"/>
    <lineage>
        <taxon>Eukaryota</taxon>
        <taxon>Viridiplantae</taxon>
        <taxon>Streptophyta</taxon>
        <taxon>Embryophyta</taxon>
        <taxon>Tracheophyta</taxon>
        <taxon>Spermatophyta</taxon>
        <taxon>Magnoliopsida</taxon>
        <taxon>eudicotyledons</taxon>
        <taxon>Gunneridae</taxon>
        <taxon>Pentapetalae</taxon>
        <taxon>asterids</taxon>
        <taxon>lamiids</taxon>
        <taxon>Solanales</taxon>
        <taxon>Solanaceae</taxon>
        <taxon>Solanoideae</taxon>
        <taxon>Capsiceae</taxon>
        <taxon>Capsicum</taxon>
    </lineage>
</organism>
<proteinExistence type="predicted"/>
<name>A0A2G2XMG0_CAPBA</name>
<reference evidence="2" key="2">
    <citation type="journal article" date="2017" name="J. Anim. Genet.">
        <title>Multiple reference genome sequences of hot pepper reveal the massive evolution of plant disease resistance genes by retroduplication.</title>
        <authorList>
            <person name="Kim S."/>
            <person name="Park J."/>
            <person name="Yeom S.-I."/>
            <person name="Kim Y.-M."/>
            <person name="Seo E."/>
            <person name="Kim K.-T."/>
            <person name="Kim M.-S."/>
            <person name="Lee J.M."/>
            <person name="Cheong K."/>
            <person name="Shin H.-S."/>
            <person name="Kim S.-B."/>
            <person name="Han K."/>
            <person name="Lee J."/>
            <person name="Park M."/>
            <person name="Lee H.-A."/>
            <person name="Lee H.-Y."/>
            <person name="Lee Y."/>
            <person name="Oh S."/>
            <person name="Lee J.H."/>
            <person name="Choi E."/>
            <person name="Choi E."/>
            <person name="Lee S.E."/>
            <person name="Jeon J."/>
            <person name="Kim H."/>
            <person name="Choi G."/>
            <person name="Song H."/>
            <person name="Lee J."/>
            <person name="Lee S.-C."/>
            <person name="Kwon J.-K."/>
            <person name="Lee H.-Y."/>
            <person name="Koo N."/>
            <person name="Hong Y."/>
            <person name="Kim R.W."/>
            <person name="Kang W.-H."/>
            <person name="Huh J.H."/>
            <person name="Kang B.-C."/>
            <person name="Yang T.-J."/>
            <person name="Lee Y.-H."/>
            <person name="Bennetzen J.L."/>
            <person name="Choi D."/>
        </authorList>
    </citation>
    <scope>NUCLEOTIDE SEQUENCE [LARGE SCALE GENOMIC DNA]</scope>
    <source>
        <strain evidence="2">cv. PBC81</strain>
    </source>
</reference>
<accession>A0A2G2XMG0</accession>
<dbReference type="OrthoDB" id="1645289at2759"/>
<dbReference type="Proteomes" id="UP000224567">
    <property type="component" value="Unassembled WGS sequence"/>
</dbReference>
<dbReference type="AlphaFoldDB" id="A0A2G2XMG0"/>
<gene>
    <name evidence="1" type="ORF">CQW23_01041</name>
</gene>
<evidence type="ECO:0000313" key="2">
    <source>
        <dbReference type="Proteomes" id="UP000224567"/>
    </source>
</evidence>
<evidence type="ECO:0000313" key="1">
    <source>
        <dbReference type="EMBL" id="PHT58678.1"/>
    </source>
</evidence>